<organism evidence="13 14">
    <name type="scientific">Mesorhabditis spiculigera</name>
    <dbReference type="NCBI Taxonomy" id="96644"/>
    <lineage>
        <taxon>Eukaryota</taxon>
        <taxon>Metazoa</taxon>
        <taxon>Ecdysozoa</taxon>
        <taxon>Nematoda</taxon>
        <taxon>Chromadorea</taxon>
        <taxon>Rhabditida</taxon>
        <taxon>Rhabditina</taxon>
        <taxon>Rhabditomorpha</taxon>
        <taxon>Rhabditoidea</taxon>
        <taxon>Rhabditidae</taxon>
        <taxon>Mesorhabditinae</taxon>
        <taxon>Mesorhabditis</taxon>
    </lineage>
</organism>
<feature type="signal peptide" evidence="9">
    <location>
        <begin position="1"/>
        <end position="20"/>
    </location>
</feature>
<name>A0AA36D2N4_9BILA</name>
<evidence type="ECO:0000256" key="4">
    <source>
        <dbReference type="ARBA" id="ARBA00022989"/>
    </source>
</evidence>
<feature type="region of interest" description="Disordered" evidence="7">
    <location>
        <begin position="211"/>
        <end position="230"/>
    </location>
</feature>
<feature type="domain" description="SANT" evidence="12">
    <location>
        <begin position="346"/>
        <end position="401"/>
    </location>
</feature>
<dbReference type="Gene3D" id="1.10.10.60">
    <property type="entry name" value="Homeodomain-like"/>
    <property type="match status" value="2"/>
</dbReference>
<dbReference type="PROSITE" id="PS50090">
    <property type="entry name" value="MYB_LIKE"/>
    <property type="match status" value="1"/>
</dbReference>
<keyword evidence="5 8" id="KW-0472">Membrane</keyword>
<dbReference type="CDD" id="cd06257">
    <property type="entry name" value="DnaJ"/>
    <property type="match status" value="1"/>
</dbReference>
<evidence type="ECO:0000259" key="12">
    <source>
        <dbReference type="PROSITE" id="PS51293"/>
    </source>
</evidence>
<dbReference type="PANTHER" id="PTHR44653:SF2">
    <property type="entry name" value="DNAJ HOMOLOG SUBFAMILY C MEMBER 1"/>
    <property type="match status" value="1"/>
</dbReference>
<dbReference type="PROSITE" id="PS50076">
    <property type="entry name" value="DNAJ_2"/>
    <property type="match status" value="1"/>
</dbReference>
<evidence type="ECO:0000259" key="10">
    <source>
        <dbReference type="PROSITE" id="PS50076"/>
    </source>
</evidence>
<dbReference type="SMART" id="SM00717">
    <property type="entry name" value="SANT"/>
    <property type="match status" value="2"/>
</dbReference>
<comment type="subcellular location">
    <subcellularLocation>
        <location evidence="6">Endomembrane system</location>
        <topology evidence="6">Single-pass membrane protein</topology>
    </subcellularLocation>
    <subcellularLocation>
        <location evidence="1">Nucleus</location>
    </subcellularLocation>
</comment>
<feature type="transmembrane region" description="Helical" evidence="8">
    <location>
        <begin position="124"/>
        <end position="145"/>
    </location>
</feature>
<dbReference type="EMBL" id="CATQJA010002654">
    <property type="protein sequence ID" value="CAJ0578814.1"/>
    <property type="molecule type" value="Genomic_DNA"/>
</dbReference>
<protein>
    <recommendedName>
        <fullName evidence="15">DnaJ homolog subfamily C member 1</fullName>
    </recommendedName>
</protein>
<evidence type="ECO:0000313" key="14">
    <source>
        <dbReference type="Proteomes" id="UP001177023"/>
    </source>
</evidence>
<dbReference type="PROSITE" id="PS51293">
    <property type="entry name" value="SANT"/>
    <property type="match status" value="1"/>
</dbReference>
<dbReference type="Proteomes" id="UP001177023">
    <property type="component" value="Unassembled WGS sequence"/>
</dbReference>
<dbReference type="SMART" id="SM00271">
    <property type="entry name" value="DnaJ"/>
    <property type="match status" value="1"/>
</dbReference>
<feature type="chain" id="PRO_5041333268" description="DnaJ homolog subfamily C member 1" evidence="9">
    <location>
        <begin position="21"/>
        <end position="408"/>
    </location>
</feature>
<dbReference type="InterPro" id="IPR001005">
    <property type="entry name" value="SANT/Myb"/>
</dbReference>
<dbReference type="SUPFAM" id="SSF46689">
    <property type="entry name" value="Homeodomain-like"/>
    <property type="match status" value="2"/>
</dbReference>
<evidence type="ECO:0000256" key="5">
    <source>
        <dbReference type="ARBA" id="ARBA00023136"/>
    </source>
</evidence>
<dbReference type="GO" id="GO:0005634">
    <property type="term" value="C:nucleus"/>
    <property type="evidence" value="ECO:0007669"/>
    <property type="project" value="UniProtKB-SubCell"/>
</dbReference>
<evidence type="ECO:0000256" key="2">
    <source>
        <dbReference type="ARBA" id="ARBA00022692"/>
    </source>
</evidence>
<dbReference type="AlphaFoldDB" id="A0AA36D2N4"/>
<evidence type="ECO:0000259" key="11">
    <source>
        <dbReference type="PROSITE" id="PS50090"/>
    </source>
</evidence>
<dbReference type="InterPro" id="IPR001623">
    <property type="entry name" value="DnaJ_domain"/>
</dbReference>
<evidence type="ECO:0000256" key="7">
    <source>
        <dbReference type="SAM" id="MobiDB-lite"/>
    </source>
</evidence>
<feature type="domain" description="J" evidence="10">
    <location>
        <begin position="35"/>
        <end position="99"/>
    </location>
</feature>
<comment type="caution">
    <text evidence="13">The sequence shown here is derived from an EMBL/GenBank/DDBJ whole genome shotgun (WGS) entry which is preliminary data.</text>
</comment>
<dbReference type="GO" id="GO:0012505">
    <property type="term" value="C:endomembrane system"/>
    <property type="evidence" value="ECO:0007669"/>
    <property type="project" value="UniProtKB-SubCell"/>
</dbReference>
<feature type="non-terminal residue" evidence="13">
    <location>
        <position position="408"/>
    </location>
</feature>
<accession>A0AA36D2N4</accession>
<evidence type="ECO:0008006" key="15">
    <source>
        <dbReference type="Google" id="ProtNLM"/>
    </source>
</evidence>
<feature type="domain" description="Myb-like" evidence="11">
    <location>
        <begin position="348"/>
        <end position="397"/>
    </location>
</feature>
<dbReference type="InterPro" id="IPR017884">
    <property type="entry name" value="SANT_dom"/>
</dbReference>
<keyword evidence="3 9" id="KW-0732">Signal</keyword>
<dbReference type="PANTHER" id="PTHR44653">
    <property type="entry name" value="DNAJ HOMOLOG SUBFAMILY C MEMBER 1"/>
    <property type="match status" value="1"/>
</dbReference>
<evidence type="ECO:0000256" key="3">
    <source>
        <dbReference type="ARBA" id="ARBA00022729"/>
    </source>
</evidence>
<evidence type="ECO:0000256" key="6">
    <source>
        <dbReference type="ARBA" id="ARBA00037847"/>
    </source>
</evidence>
<dbReference type="Gene3D" id="1.10.287.110">
    <property type="entry name" value="DnaJ domain"/>
    <property type="match status" value="1"/>
</dbReference>
<evidence type="ECO:0000313" key="13">
    <source>
        <dbReference type="EMBL" id="CAJ0578814.1"/>
    </source>
</evidence>
<dbReference type="InterPro" id="IPR036869">
    <property type="entry name" value="J_dom_sf"/>
</dbReference>
<keyword evidence="14" id="KW-1185">Reference proteome</keyword>
<evidence type="ECO:0000256" key="8">
    <source>
        <dbReference type="SAM" id="Phobius"/>
    </source>
</evidence>
<dbReference type="InterPro" id="IPR009057">
    <property type="entry name" value="Homeodomain-like_sf"/>
</dbReference>
<dbReference type="SUPFAM" id="SSF46565">
    <property type="entry name" value="Chaperone J-domain"/>
    <property type="match status" value="1"/>
</dbReference>
<dbReference type="InterPro" id="IPR052606">
    <property type="entry name" value="DnaJ_domain_protein"/>
</dbReference>
<dbReference type="Pfam" id="PF23082">
    <property type="entry name" value="Myb_DNA-binding_2"/>
    <property type="match status" value="2"/>
</dbReference>
<keyword evidence="4 8" id="KW-1133">Transmembrane helix</keyword>
<evidence type="ECO:0000256" key="1">
    <source>
        <dbReference type="ARBA" id="ARBA00004123"/>
    </source>
</evidence>
<gene>
    <name evidence="13" type="ORF">MSPICULIGERA_LOCUS17055</name>
</gene>
<proteinExistence type="predicted"/>
<reference evidence="13" key="1">
    <citation type="submission" date="2023-06" db="EMBL/GenBank/DDBJ databases">
        <authorList>
            <person name="Delattre M."/>
        </authorList>
    </citation>
    <scope>NUCLEOTIDE SEQUENCE</scope>
    <source>
        <strain evidence="13">AF72</strain>
    </source>
</reference>
<evidence type="ECO:0000256" key="9">
    <source>
        <dbReference type="SAM" id="SignalP"/>
    </source>
</evidence>
<keyword evidence="2 8" id="KW-0812">Transmembrane</keyword>
<dbReference type="PRINTS" id="PR00625">
    <property type="entry name" value="JDOMAIN"/>
</dbReference>
<dbReference type="Pfam" id="PF00226">
    <property type="entry name" value="DnaJ"/>
    <property type="match status" value="1"/>
</dbReference>
<sequence>MRIGGLFVVWLITHVVSWDADELALYDLVEEVNQNFYEFFGIVQSASLSDVKKSYRRLSLEWHPDRNKAENASQKFRQVVSIYEVLKSPEMREKYHEILVNGLPTWRSGVYYYRHVRKMGLWEALLLLFILMTGVHYLMLWGVYFEKYLVETQRKVKVKKEKERAAILEQEAERVEQVLYGYRPTFNMMLPALMWRGCLVSVELVRELLKKEDPPEEPEPEKIPEPIKPSQPRPVYTFEMADDIKPVLIQDEDAKKKYEDEQLRRDAKYTKKAAWTCEELVALVKLNTEKFPAGTPNRWELIAQALDRTPEDVTVMDEYNKLLTGQTSNAVTSSVRAGQIESPNDQLKSDWTQEEQKSLEAALVKYTKAHDKRWEAIASEVGTRSKAECVARFKFLSEMVRKRKDAST</sequence>
<dbReference type="CDD" id="cd00167">
    <property type="entry name" value="SANT"/>
    <property type="match status" value="1"/>
</dbReference>